<evidence type="ECO:0000256" key="15">
    <source>
        <dbReference type="ARBA" id="ARBA00023136"/>
    </source>
</evidence>
<dbReference type="Gene3D" id="3.30.565.10">
    <property type="entry name" value="Histidine kinase-like ATPase, C-terminal domain"/>
    <property type="match status" value="1"/>
</dbReference>
<keyword evidence="10" id="KW-0547">Nucleotide-binding</keyword>
<evidence type="ECO:0000259" key="18">
    <source>
        <dbReference type="PROSITE" id="PS50885"/>
    </source>
</evidence>
<evidence type="ECO:0000256" key="2">
    <source>
        <dbReference type="ARBA" id="ARBA00004141"/>
    </source>
</evidence>
<keyword evidence="11 19" id="KW-0418">Kinase</keyword>
<dbReference type="SUPFAM" id="SSF158472">
    <property type="entry name" value="HAMP domain-like"/>
    <property type="match status" value="1"/>
</dbReference>
<dbReference type="OrthoDB" id="112712at2"/>
<dbReference type="InterPro" id="IPR003661">
    <property type="entry name" value="HisK_dim/P_dom"/>
</dbReference>
<dbReference type="Gene3D" id="1.10.287.130">
    <property type="match status" value="1"/>
</dbReference>
<dbReference type="SUPFAM" id="SSF55874">
    <property type="entry name" value="ATPase domain of HSP90 chaperone/DNA topoisomerase II/histidine kinase"/>
    <property type="match status" value="1"/>
</dbReference>
<dbReference type="PANTHER" id="PTHR45436:SF15">
    <property type="entry name" value="SENSOR HISTIDINE KINASE CUSS"/>
    <property type="match status" value="1"/>
</dbReference>
<dbReference type="SMART" id="SM00388">
    <property type="entry name" value="HisKA"/>
    <property type="match status" value="1"/>
</dbReference>
<dbReference type="EMBL" id="SMGK01000001">
    <property type="protein sequence ID" value="TCK75896.1"/>
    <property type="molecule type" value="Genomic_DNA"/>
</dbReference>
<keyword evidence="20" id="KW-1185">Reference proteome</keyword>
<dbReference type="InterPro" id="IPR006290">
    <property type="entry name" value="CztS_silS_copS"/>
</dbReference>
<proteinExistence type="predicted"/>
<evidence type="ECO:0000256" key="10">
    <source>
        <dbReference type="ARBA" id="ARBA00022741"/>
    </source>
</evidence>
<dbReference type="PRINTS" id="PR00344">
    <property type="entry name" value="BCTRLSENSOR"/>
</dbReference>
<name>A0A4R1LBP1_9BACT</name>
<comment type="caution">
    <text evidence="19">The sequence shown here is derived from an EMBL/GenBank/DDBJ whole genome shotgun (WGS) entry which is preliminary data.</text>
</comment>
<evidence type="ECO:0000256" key="12">
    <source>
        <dbReference type="ARBA" id="ARBA00022840"/>
    </source>
</evidence>
<comment type="subcellular location">
    <subcellularLocation>
        <location evidence="3">Cell inner membrane</location>
    </subcellularLocation>
    <subcellularLocation>
        <location evidence="2">Membrane</location>
        <topology evidence="2">Multi-pass membrane protein</topology>
    </subcellularLocation>
</comment>
<dbReference type="GO" id="GO:0000155">
    <property type="term" value="F:phosphorelay sensor kinase activity"/>
    <property type="evidence" value="ECO:0007669"/>
    <property type="project" value="InterPro"/>
</dbReference>
<dbReference type="Gene3D" id="6.10.340.10">
    <property type="match status" value="1"/>
</dbReference>
<gene>
    <name evidence="19" type="ORF">C7378_0895</name>
</gene>
<evidence type="ECO:0000313" key="20">
    <source>
        <dbReference type="Proteomes" id="UP000295210"/>
    </source>
</evidence>
<keyword evidence="14" id="KW-0902">Two-component regulatory system</keyword>
<dbReference type="PANTHER" id="PTHR45436">
    <property type="entry name" value="SENSOR HISTIDINE KINASE YKOH"/>
    <property type="match status" value="1"/>
</dbReference>
<dbReference type="SMART" id="SM00304">
    <property type="entry name" value="HAMP"/>
    <property type="match status" value="1"/>
</dbReference>
<evidence type="ECO:0000256" key="6">
    <source>
        <dbReference type="ARBA" id="ARBA00022519"/>
    </source>
</evidence>
<keyword evidence="13 16" id="KW-1133">Transmembrane helix</keyword>
<dbReference type="InterPro" id="IPR003660">
    <property type="entry name" value="HAMP_dom"/>
</dbReference>
<evidence type="ECO:0000256" key="13">
    <source>
        <dbReference type="ARBA" id="ARBA00022989"/>
    </source>
</evidence>
<evidence type="ECO:0000256" key="16">
    <source>
        <dbReference type="SAM" id="Phobius"/>
    </source>
</evidence>
<feature type="transmembrane region" description="Helical" evidence="16">
    <location>
        <begin position="12"/>
        <end position="37"/>
    </location>
</feature>
<dbReference type="SUPFAM" id="SSF47384">
    <property type="entry name" value="Homodimeric domain of signal transducing histidine kinase"/>
    <property type="match status" value="1"/>
</dbReference>
<dbReference type="GO" id="GO:0005886">
    <property type="term" value="C:plasma membrane"/>
    <property type="evidence" value="ECO:0007669"/>
    <property type="project" value="UniProtKB-SubCell"/>
</dbReference>
<evidence type="ECO:0000256" key="7">
    <source>
        <dbReference type="ARBA" id="ARBA00022553"/>
    </source>
</evidence>
<keyword evidence="7" id="KW-0597">Phosphoprotein</keyword>
<evidence type="ECO:0000256" key="5">
    <source>
        <dbReference type="ARBA" id="ARBA00022475"/>
    </source>
</evidence>
<evidence type="ECO:0000256" key="9">
    <source>
        <dbReference type="ARBA" id="ARBA00022692"/>
    </source>
</evidence>
<dbReference type="InterPro" id="IPR036097">
    <property type="entry name" value="HisK_dim/P_sf"/>
</dbReference>
<keyword evidence="5" id="KW-1003">Cell membrane</keyword>
<accession>A0A4R1LBP1</accession>
<feature type="domain" description="Histidine kinase" evidence="17">
    <location>
        <begin position="251"/>
        <end position="467"/>
    </location>
</feature>
<keyword evidence="12" id="KW-0067">ATP-binding</keyword>
<evidence type="ECO:0000256" key="11">
    <source>
        <dbReference type="ARBA" id="ARBA00022777"/>
    </source>
</evidence>
<dbReference type="CDD" id="cd00082">
    <property type="entry name" value="HisKA"/>
    <property type="match status" value="1"/>
</dbReference>
<dbReference type="Pfam" id="PF02518">
    <property type="entry name" value="HATPase_c"/>
    <property type="match status" value="1"/>
</dbReference>
<evidence type="ECO:0000256" key="8">
    <source>
        <dbReference type="ARBA" id="ARBA00022679"/>
    </source>
</evidence>
<evidence type="ECO:0000256" key="4">
    <source>
        <dbReference type="ARBA" id="ARBA00012438"/>
    </source>
</evidence>
<comment type="catalytic activity">
    <reaction evidence="1">
        <text>ATP + protein L-histidine = ADP + protein N-phospho-L-histidine.</text>
        <dbReference type="EC" id="2.7.13.3"/>
    </reaction>
</comment>
<dbReference type="InterPro" id="IPR004358">
    <property type="entry name" value="Sig_transdc_His_kin-like_C"/>
</dbReference>
<dbReference type="InterPro" id="IPR036890">
    <property type="entry name" value="HATPase_C_sf"/>
</dbReference>
<dbReference type="CDD" id="cd00075">
    <property type="entry name" value="HATPase"/>
    <property type="match status" value="1"/>
</dbReference>
<dbReference type="EC" id="2.7.13.3" evidence="4"/>
<dbReference type="InterPro" id="IPR003594">
    <property type="entry name" value="HATPase_dom"/>
</dbReference>
<dbReference type="CDD" id="cd06225">
    <property type="entry name" value="HAMP"/>
    <property type="match status" value="1"/>
</dbReference>
<protein>
    <recommendedName>
        <fullName evidence="4">histidine kinase</fullName>
        <ecNumber evidence="4">2.7.13.3</ecNumber>
    </recommendedName>
</protein>
<keyword evidence="9 16" id="KW-0812">Transmembrane</keyword>
<evidence type="ECO:0000256" key="3">
    <source>
        <dbReference type="ARBA" id="ARBA00004533"/>
    </source>
</evidence>
<evidence type="ECO:0000256" key="1">
    <source>
        <dbReference type="ARBA" id="ARBA00000085"/>
    </source>
</evidence>
<keyword evidence="15 16" id="KW-0472">Membrane</keyword>
<organism evidence="19 20">
    <name type="scientific">Acidipila rosea</name>
    <dbReference type="NCBI Taxonomy" id="768535"/>
    <lineage>
        <taxon>Bacteria</taxon>
        <taxon>Pseudomonadati</taxon>
        <taxon>Acidobacteriota</taxon>
        <taxon>Terriglobia</taxon>
        <taxon>Terriglobales</taxon>
        <taxon>Acidobacteriaceae</taxon>
        <taxon>Acidipila</taxon>
    </lineage>
</organism>
<dbReference type="FunFam" id="1.10.287.130:FF:000001">
    <property type="entry name" value="Two-component sensor histidine kinase"/>
    <property type="match status" value="1"/>
</dbReference>
<dbReference type="Proteomes" id="UP000295210">
    <property type="component" value="Unassembled WGS sequence"/>
</dbReference>
<dbReference type="NCBIfam" id="TIGR01386">
    <property type="entry name" value="cztS_silS_copS"/>
    <property type="match status" value="1"/>
</dbReference>
<dbReference type="Pfam" id="PF00672">
    <property type="entry name" value="HAMP"/>
    <property type="match status" value="1"/>
</dbReference>
<sequence>MKRILARTLRVRLTLLYGVLLAVGLAFYAAGTSVYLLHNLRKQQDASLGREIETVEGLITVSPDGEVELRSEEGEAREGGSEQGYLLEIWTAGGKPMYLSDALEGSPLGPAPDAAQKPFDRSPRTYRLRNGTRVRVESRTHQIEGQSILLRLGVSEEPLWDEFWDMVSVLAIGLPVTVLLIGLAGYAVAGQALQPVEEMAQRARKISAESLNERLTVQDPEDELGRLGLAFNETLARLEKSFEQLRRFTADASHELRTPLTAIRSVGEVALQNTGDAAYYRDIIGSMLEEVSRLTRLVESLLTMSRADAGQIQLQRTSIKVLDLAKESAALLEVLAEEKRQTVAVEGDPSLTVRGDRLILRQALINLIDNAVKYSPSGGTIAVRVRANGKDVLIEVRDSGPGIPEEHAGKIFQRFYRIDKARTRAEGGAGLGLSIAEWAVSANGGRIELHSEAGRGCTFILRLPLNTAENPEPNA</sequence>
<evidence type="ECO:0000256" key="14">
    <source>
        <dbReference type="ARBA" id="ARBA00023012"/>
    </source>
</evidence>
<dbReference type="PROSITE" id="PS50109">
    <property type="entry name" value="HIS_KIN"/>
    <property type="match status" value="1"/>
</dbReference>
<dbReference type="RefSeq" id="WP_131992199.1">
    <property type="nucleotide sequence ID" value="NZ_SMGK01000001.1"/>
</dbReference>
<dbReference type="AlphaFoldDB" id="A0A4R1LBP1"/>
<keyword evidence="8" id="KW-0808">Transferase</keyword>
<keyword evidence="6" id="KW-0997">Cell inner membrane</keyword>
<dbReference type="FunFam" id="3.30.565.10:FF:000006">
    <property type="entry name" value="Sensor histidine kinase WalK"/>
    <property type="match status" value="1"/>
</dbReference>
<feature type="domain" description="HAMP" evidence="18">
    <location>
        <begin position="190"/>
        <end position="243"/>
    </location>
</feature>
<evidence type="ECO:0000313" key="19">
    <source>
        <dbReference type="EMBL" id="TCK75896.1"/>
    </source>
</evidence>
<reference evidence="19 20" key="1">
    <citation type="submission" date="2019-03" db="EMBL/GenBank/DDBJ databases">
        <title>Genomic Encyclopedia of Type Strains, Phase IV (KMG-IV): sequencing the most valuable type-strain genomes for metagenomic binning, comparative biology and taxonomic classification.</title>
        <authorList>
            <person name="Goeker M."/>
        </authorList>
    </citation>
    <scope>NUCLEOTIDE SEQUENCE [LARGE SCALE GENOMIC DNA]</scope>
    <source>
        <strain evidence="19 20">DSM 103428</strain>
    </source>
</reference>
<dbReference type="Pfam" id="PF00512">
    <property type="entry name" value="HisKA"/>
    <property type="match status" value="1"/>
</dbReference>
<dbReference type="InterPro" id="IPR005467">
    <property type="entry name" value="His_kinase_dom"/>
</dbReference>
<dbReference type="PROSITE" id="PS50885">
    <property type="entry name" value="HAMP"/>
    <property type="match status" value="1"/>
</dbReference>
<dbReference type="GO" id="GO:0005524">
    <property type="term" value="F:ATP binding"/>
    <property type="evidence" value="ECO:0007669"/>
    <property type="project" value="UniProtKB-KW"/>
</dbReference>
<dbReference type="InterPro" id="IPR050428">
    <property type="entry name" value="TCS_sensor_his_kinase"/>
</dbReference>
<evidence type="ECO:0000259" key="17">
    <source>
        <dbReference type="PROSITE" id="PS50109"/>
    </source>
</evidence>
<dbReference type="SMART" id="SM00387">
    <property type="entry name" value="HATPase_c"/>
    <property type="match status" value="1"/>
</dbReference>